<feature type="region of interest" description="Disordered" evidence="1">
    <location>
        <begin position="198"/>
        <end position="217"/>
    </location>
</feature>
<evidence type="ECO:0000313" key="5">
    <source>
        <dbReference type="Proteomes" id="UP000319976"/>
    </source>
</evidence>
<dbReference type="InterPro" id="IPR045584">
    <property type="entry name" value="Pilin-like"/>
</dbReference>
<gene>
    <name evidence="4" type="ORF">V22_36610</name>
</gene>
<reference evidence="4 5" key="1">
    <citation type="submission" date="2019-02" db="EMBL/GenBank/DDBJ databases">
        <title>Deep-cultivation of Planctomycetes and their phenomic and genomic characterization uncovers novel biology.</title>
        <authorList>
            <person name="Wiegand S."/>
            <person name="Jogler M."/>
            <person name="Boedeker C."/>
            <person name="Pinto D."/>
            <person name="Vollmers J."/>
            <person name="Rivas-Marin E."/>
            <person name="Kohn T."/>
            <person name="Peeters S.H."/>
            <person name="Heuer A."/>
            <person name="Rast P."/>
            <person name="Oberbeckmann S."/>
            <person name="Bunk B."/>
            <person name="Jeske O."/>
            <person name="Meyerdierks A."/>
            <person name="Storesund J.E."/>
            <person name="Kallscheuer N."/>
            <person name="Luecker S."/>
            <person name="Lage O.M."/>
            <person name="Pohl T."/>
            <person name="Merkel B.J."/>
            <person name="Hornburger P."/>
            <person name="Mueller R.-W."/>
            <person name="Bruemmer F."/>
            <person name="Labrenz M."/>
            <person name="Spormann A.M."/>
            <person name="Op den Camp H."/>
            <person name="Overmann J."/>
            <person name="Amann R."/>
            <person name="Jetten M.S.M."/>
            <person name="Mascher T."/>
            <person name="Medema M.H."/>
            <person name="Devos D.P."/>
            <person name="Kaster A.-K."/>
            <person name="Ovreas L."/>
            <person name="Rohde M."/>
            <person name="Galperin M.Y."/>
            <person name="Jogler C."/>
        </authorList>
    </citation>
    <scope>NUCLEOTIDE SEQUENCE [LARGE SCALE GENOMIC DNA]</scope>
    <source>
        <strain evidence="4 5">V22</strain>
    </source>
</reference>
<dbReference type="Proteomes" id="UP000319976">
    <property type="component" value="Chromosome"/>
</dbReference>
<proteinExistence type="predicted"/>
<keyword evidence="2" id="KW-1133">Transmembrane helix</keyword>
<feature type="transmembrane region" description="Helical" evidence="2">
    <location>
        <begin position="7"/>
        <end position="31"/>
    </location>
</feature>
<evidence type="ECO:0000256" key="2">
    <source>
        <dbReference type="SAM" id="Phobius"/>
    </source>
</evidence>
<dbReference type="PANTHER" id="PTHR30093">
    <property type="entry name" value="GENERAL SECRETION PATHWAY PROTEIN G"/>
    <property type="match status" value="1"/>
</dbReference>
<evidence type="ECO:0000259" key="3">
    <source>
        <dbReference type="Pfam" id="PF07596"/>
    </source>
</evidence>
<dbReference type="SUPFAM" id="SSF54523">
    <property type="entry name" value="Pili subunits"/>
    <property type="match status" value="1"/>
</dbReference>
<feature type="domain" description="DUF1559" evidence="3">
    <location>
        <begin position="30"/>
        <end position="182"/>
    </location>
</feature>
<dbReference type="EMBL" id="CP036316">
    <property type="protein sequence ID" value="QDT66394.1"/>
    <property type="molecule type" value="Genomic_DNA"/>
</dbReference>
<accession>A0A517TDE5</accession>
<evidence type="ECO:0000313" key="4">
    <source>
        <dbReference type="EMBL" id="QDT66394.1"/>
    </source>
</evidence>
<dbReference type="AlphaFoldDB" id="A0A517TDE5"/>
<keyword evidence="2" id="KW-0472">Membrane</keyword>
<dbReference type="Pfam" id="PF07596">
    <property type="entry name" value="SBP_bac_10"/>
    <property type="match status" value="1"/>
</dbReference>
<dbReference type="RefSeq" id="WP_197439717.1">
    <property type="nucleotide sequence ID" value="NZ_CP036316.1"/>
</dbReference>
<keyword evidence="5" id="KW-1185">Reference proteome</keyword>
<sequence length="411" mass="43709">MRRGFTIIELLVVITIIAILVSFAVPAIFAVRETARGTQCQNNLRQFGIALHAHATGDPEERFCTGAHDFFRDGCPDTFGWVADVVNQGAGFPSLDICPSSECGGSQALNGLLGDEDSDFSSIPTDDVDFPTDKDGNEADSLKAGRCEDVLGDAPSAVAQVADASRTSETEALLQRGYGTNYASSWFLARRAVSDDGFDDSTGQFSQTRGKGGTEGGLRRYELDNAAVPSTRVPFLGCATAGDVTKSLLLGDLDLDGNGSKDLIRGDRLAASSCLGPAFSNTEKTGGTGDFIVTVDQVDPSDKTFAPEVIKEEVDAYLSDPGSASVFQDTRSWFAWHGSGTKRSLNVLMADGSVTKFTDSNRDGFFNPGFQAHAGTPYQEEFAGFSSNEIDLPPAVMYNAIELPTSANSFN</sequence>
<dbReference type="KEGG" id="chya:V22_36610"/>
<keyword evidence="2" id="KW-0812">Transmembrane</keyword>
<protein>
    <recommendedName>
        <fullName evidence="3">DUF1559 domain-containing protein</fullName>
    </recommendedName>
</protein>
<dbReference type="Pfam" id="PF07963">
    <property type="entry name" value="N_methyl"/>
    <property type="match status" value="1"/>
</dbReference>
<dbReference type="InterPro" id="IPR012902">
    <property type="entry name" value="N_methyl_site"/>
</dbReference>
<dbReference type="PANTHER" id="PTHR30093:SF2">
    <property type="entry name" value="TYPE II SECRETION SYSTEM PROTEIN H"/>
    <property type="match status" value="1"/>
</dbReference>
<name>A0A517TDE5_9PLAN</name>
<dbReference type="NCBIfam" id="TIGR02532">
    <property type="entry name" value="IV_pilin_GFxxxE"/>
    <property type="match status" value="1"/>
</dbReference>
<evidence type="ECO:0000256" key="1">
    <source>
        <dbReference type="SAM" id="MobiDB-lite"/>
    </source>
</evidence>
<organism evidence="4 5">
    <name type="scientific">Calycomorphotria hydatis</name>
    <dbReference type="NCBI Taxonomy" id="2528027"/>
    <lineage>
        <taxon>Bacteria</taxon>
        <taxon>Pseudomonadati</taxon>
        <taxon>Planctomycetota</taxon>
        <taxon>Planctomycetia</taxon>
        <taxon>Planctomycetales</taxon>
        <taxon>Planctomycetaceae</taxon>
        <taxon>Calycomorphotria</taxon>
    </lineage>
</organism>
<dbReference type="Gene3D" id="3.30.700.10">
    <property type="entry name" value="Glycoprotein, Type 4 Pilin"/>
    <property type="match status" value="1"/>
</dbReference>
<dbReference type="InterPro" id="IPR011453">
    <property type="entry name" value="DUF1559"/>
</dbReference>